<keyword evidence="3" id="KW-0813">Transport</keyword>
<keyword evidence="6 12" id="KW-1133">Transmembrane helix</keyword>
<evidence type="ECO:0000256" key="3">
    <source>
        <dbReference type="ARBA" id="ARBA00022448"/>
    </source>
</evidence>
<dbReference type="InterPro" id="IPR038377">
    <property type="entry name" value="Na/Glc_symporter_sf"/>
</dbReference>
<dbReference type="Pfam" id="PF00474">
    <property type="entry name" value="SSF"/>
    <property type="match status" value="1"/>
</dbReference>
<evidence type="ECO:0000256" key="10">
    <source>
        <dbReference type="ARBA" id="ARBA00023201"/>
    </source>
</evidence>
<evidence type="ECO:0000256" key="1">
    <source>
        <dbReference type="ARBA" id="ARBA00004651"/>
    </source>
</evidence>
<dbReference type="InterPro" id="IPR001734">
    <property type="entry name" value="Na/solute_symporter"/>
</dbReference>
<evidence type="ECO:0000256" key="11">
    <source>
        <dbReference type="RuleBase" id="RU362091"/>
    </source>
</evidence>
<dbReference type="GO" id="GO:0015293">
    <property type="term" value="F:symporter activity"/>
    <property type="evidence" value="ECO:0007669"/>
    <property type="project" value="TreeGrafter"/>
</dbReference>
<feature type="transmembrane region" description="Helical" evidence="12">
    <location>
        <begin position="99"/>
        <end position="122"/>
    </location>
</feature>
<keyword evidence="8" id="KW-0406">Ion transport</keyword>
<dbReference type="OrthoDB" id="6132759at2759"/>
<dbReference type="GO" id="GO:0006814">
    <property type="term" value="P:sodium ion transport"/>
    <property type="evidence" value="ECO:0007669"/>
    <property type="project" value="UniProtKB-KW"/>
</dbReference>
<gene>
    <name evidence="13" type="ORF">X975_02550</name>
</gene>
<dbReference type="Proteomes" id="UP000054359">
    <property type="component" value="Unassembled WGS sequence"/>
</dbReference>
<evidence type="ECO:0000256" key="2">
    <source>
        <dbReference type="ARBA" id="ARBA00006434"/>
    </source>
</evidence>
<keyword evidence="14" id="KW-1185">Reference proteome</keyword>
<feature type="transmembrane region" description="Helical" evidence="12">
    <location>
        <begin position="59"/>
        <end position="78"/>
    </location>
</feature>
<accession>A0A087UV96</accession>
<dbReference type="InterPro" id="IPR051163">
    <property type="entry name" value="Sodium:Solute_Symporter_SSF"/>
</dbReference>
<sequence length="410" mass="44321">MKAVLWTDVLQALLMYGGLIAMVVKGSYDVGGLETVWNRSQEGGRIIIPEFKMDFTSRYTFINIFLYGFFTTLSAYGASQLQVQRLLTVSSAKKARCALFSSLPITFVFFVVNCLAGLVVYANFYKCDPLTSGEKIITKPDQLLPYFSLTSLGRYPGLPGLCICGMLSAALSTMSSMVNSLTTVTVEDFIRPTCASRGMTDKKATLVAKVITVLYGVIGLLLTYIVARFGNVIQASTILYGLVAGPTLGVFLLGVLTSRTNEKGAIIGLLLSVALTAWISFGSASTNTAHPRLPVSVSGCPVTGLNLTTPFSSSTISTVTSNFNDSSAWTTPSSGTEDIPVRYIFPLYKISYMWFTPIGVVTTIVVGYLSSFLFGKSPQPDFSLLSPTMRKLNCRKPEKSSNVQLTSSKP</sequence>
<dbReference type="Gene3D" id="1.20.1730.10">
    <property type="entry name" value="Sodium/glucose cotransporter"/>
    <property type="match status" value="1"/>
</dbReference>
<comment type="subcellular location">
    <subcellularLocation>
        <location evidence="1">Cell membrane</location>
        <topology evidence="1">Multi-pass membrane protein</topology>
    </subcellularLocation>
</comment>
<reference evidence="13 14" key="1">
    <citation type="submission" date="2013-11" db="EMBL/GenBank/DDBJ databases">
        <title>Genome sequencing of Stegodyphus mimosarum.</title>
        <authorList>
            <person name="Bechsgaard J."/>
        </authorList>
    </citation>
    <scope>NUCLEOTIDE SEQUENCE [LARGE SCALE GENOMIC DNA]</scope>
</reference>
<keyword evidence="9 12" id="KW-0472">Membrane</keyword>
<keyword evidence="5 12" id="KW-0812">Transmembrane</keyword>
<comment type="similarity">
    <text evidence="2 11">Belongs to the sodium:solute symporter (SSF) (TC 2.A.21) family.</text>
</comment>
<feature type="transmembrane region" description="Helical" evidence="12">
    <location>
        <begin position="206"/>
        <end position="226"/>
    </location>
</feature>
<dbReference type="GO" id="GO:0005886">
    <property type="term" value="C:plasma membrane"/>
    <property type="evidence" value="ECO:0007669"/>
    <property type="project" value="UniProtKB-SubCell"/>
</dbReference>
<evidence type="ECO:0000256" key="6">
    <source>
        <dbReference type="ARBA" id="ARBA00022989"/>
    </source>
</evidence>
<dbReference type="PANTHER" id="PTHR42985">
    <property type="entry name" value="SODIUM-COUPLED MONOCARBOXYLATE TRANSPORTER"/>
    <property type="match status" value="1"/>
</dbReference>
<name>A0A087UV96_STEMI</name>
<feature type="transmembrane region" description="Helical" evidence="12">
    <location>
        <begin position="352"/>
        <end position="374"/>
    </location>
</feature>
<dbReference type="OMA" id="NYEAVNM"/>
<keyword evidence="4" id="KW-1003">Cell membrane</keyword>
<evidence type="ECO:0000313" key="13">
    <source>
        <dbReference type="EMBL" id="KFM81285.1"/>
    </source>
</evidence>
<evidence type="ECO:0000256" key="8">
    <source>
        <dbReference type="ARBA" id="ARBA00023065"/>
    </source>
</evidence>
<dbReference type="PROSITE" id="PS50283">
    <property type="entry name" value="NA_SOLUT_SYMP_3"/>
    <property type="match status" value="1"/>
</dbReference>
<feature type="transmembrane region" description="Helical" evidence="12">
    <location>
        <begin position="238"/>
        <end position="257"/>
    </location>
</feature>
<evidence type="ECO:0000256" key="12">
    <source>
        <dbReference type="SAM" id="Phobius"/>
    </source>
</evidence>
<evidence type="ECO:0000256" key="7">
    <source>
        <dbReference type="ARBA" id="ARBA00023053"/>
    </source>
</evidence>
<feature type="transmembrane region" description="Helical" evidence="12">
    <location>
        <begin position="264"/>
        <end position="284"/>
    </location>
</feature>
<dbReference type="PANTHER" id="PTHR42985:SF40">
    <property type="entry name" value="LD47995P-RELATED"/>
    <property type="match status" value="1"/>
</dbReference>
<keyword evidence="7" id="KW-0915">Sodium</keyword>
<evidence type="ECO:0000256" key="4">
    <source>
        <dbReference type="ARBA" id="ARBA00022475"/>
    </source>
</evidence>
<dbReference type="EMBL" id="KK121821">
    <property type="protein sequence ID" value="KFM81285.1"/>
    <property type="molecule type" value="Genomic_DNA"/>
</dbReference>
<proteinExistence type="inferred from homology"/>
<dbReference type="AlphaFoldDB" id="A0A087UV96"/>
<dbReference type="STRING" id="407821.A0A087UV96"/>
<evidence type="ECO:0000256" key="9">
    <source>
        <dbReference type="ARBA" id="ARBA00023136"/>
    </source>
</evidence>
<evidence type="ECO:0000313" key="14">
    <source>
        <dbReference type="Proteomes" id="UP000054359"/>
    </source>
</evidence>
<evidence type="ECO:0000256" key="5">
    <source>
        <dbReference type="ARBA" id="ARBA00022692"/>
    </source>
</evidence>
<feature type="non-terminal residue" evidence="13">
    <location>
        <position position="410"/>
    </location>
</feature>
<organism evidence="13 14">
    <name type="scientific">Stegodyphus mimosarum</name>
    <name type="common">African social velvet spider</name>
    <dbReference type="NCBI Taxonomy" id="407821"/>
    <lineage>
        <taxon>Eukaryota</taxon>
        <taxon>Metazoa</taxon>
        <taxon>Ecdysozoa</taxon>
        <taxon>Arthropoda</taxon>
        <taxon>Chelicerata</taxon>
        <taxon>Arachnida</taxon>
        <taxon>Araneae</taxon>
        <taxon>Araneomorphae</taxon>
        <taxon>Entelegynae</taxon>
        <taxon>Eresoidea</taxon>
        <taxon>Eresidae</taxon>
        <taxon>Stegodyphus</taxon>
    </lineage>
</organism>
<protein>
    <submittedName>
        <fullName evidence="13">Putative sodium-dependent multivitamin transporter</fullName>
    </submittedName>
</protein>
<keyword evidence="10" id="KW-0739">Sodium transport</keyword>